<comment type="caution">
    <text evidence="1">The sequence shown here is derived from an EMBL/GenBank/DDBJ whole genome shotgun (WGS) entry which is preliminary data.</text>
</comment>
<dbReference type="Proteomes" id="UP001499994">
    <property type="component" value="Unassembled WGS sequence"/>
</dbReference>
<name>A0ABP7KXN0_9GAMM</name>
<evidence type="ECO:0000313" key="1">
    <source>
        <dbReference type="EMBL" id="GAA3887623.1"/>
    </source>
</evidence>
<gene>
    <name evidence="1" type="ORF">GCM10022405_11450</name>
</gene>
<protein>
    <submittedName>
        <fullName evidence="1">Uncharacterized protein</fullName>
    </submittedName>
</protein>
<accession>A0ABP7KXN0</accession>
<organism evidence="1 2">
    <name type="scientific">Gibbsiella dentisursi</name>
    <dbReference type="NCBI Taxonomy" id="796890"/>
    <lineage>
        <taxon>Bacteria</taxon>
        <taxon>Pseudomonadati</taxon>
        <taxon>Pseudomonadota</taxon>
        <taxon>Gammaproteobacteria</taxon>
        <taxon>Enterobacterales</taxon>
        <taxon>Yersiniaceae</taxon>
        <taxon>Gibbsiella</taxon>
    </lineage>
</organism>
<reference evidence="2" key="1">
    <citation type="journal article" date="2019" name="Int. J. Syst. Evol. Microbiol.">
        <title>The Global Catalogue of Microorganisms (GCM) 10K type strain sequencing project: providing services to taxonomists for standard genome sequencing and annotation.</title>
        <authorList>
            <consortium name="The Broad Institute Genomics Platform"/>
            <consortium name="The Broad Institute Genome Sequencing Center for Infectious Disease"/>
            <person name="Wu L."/>
            <person name="Ma J."/>
        </authorList>
    </citation>
    <scope>NUCLEOTIDE SEQUENCE [LARGE SCALE GENOMIC DNA]</scope>
    <source>
        <strain evidence="2">JCM 17201</strain>
    </source>
</reference>
<keyword evidence="2" id="KW-1185">Reference proteome</keyword>
<proteinExistence type="predicted"/>
<sequence>MCITAMRVTAMGMPTAMLFKRDSALHLRFRKMMGKNKGDGAGHNASYHPPE</sequence>
<evidence type="ECO:0000313" key="2">
    <source>
        <dbReference type="Proteomes" id="UP001499994"/>
    </source>
</evidence>
<dbReference type="EMBL" id="BAABDG010000002">
    <property type="protein sequence ID" value="GAA3887623.1"/>
    <property type="molecule type" value="Genomic_DNA"/>
</dbReference>